<dbReference type="AlphaFoldDB" id="A0AA96VA51"/>
<dbReference type="InterPro" id="IPR045738">
    <property type="entry name" value="DUF6088"/>
</dbReference>
<dbReference type="RefSeq" id="WP_316557450.1">
    <property type="nucleotide sequence ID" value="NZ_CP131059.1"/>
</dbReference>
<name>A0AA96VA51_9EURY</name>
<gene>
    <name evidence="1" type="ORF">MmiHf6_16010</name>
</gene>
<evidence type="ECO:0000313" key="2">
    <source>
        <dbReference type="Proteomes" id="UP001302978"/>
    </source>
</evidence>
<sequence length="216" mass="24825">MIRKTYLKEIKNQILQQKEGEIYIPSDFADIANRNAVDKALSRLTAEGTLCRIMQGIYERPRYSPFLKEYVVPSPEKVAQAIARKNGWTIVPWEEIALNILGLSTQVPAVYIYASDGPTKKYEYEGKFNKITLEFRRTPRKDIANMSYKTALVIQAQKARGKDRIDERFIRTVSKKMTQDEMIKALEETKRSTAWIREGFIKIAMGGTYEGNCNLA</sequence>
<evidence type="ECO:0000313" key="1">
    <source>
        <dbReference type="EMBL" id="WNY24271.1"/>
    </source>
</evidence>
<reference evidence="1 2" key="1">
    <citation type="submission" date="2023-07" db="EMBL/GenBank/DDBJ databases">
        <title>Closed genoem sequence of Methanomicrococcus sp. Hf6.</title>
        <authorList>
            <person name="Poehlein A."/>
            <person name="Protasov E."/>
            <person name="Platt K."/>
            <person name="Reeh H."/>
            <person name="Daniel R."/>
            <person name="Brune A."/>
        </authorList>
    </citation>
    <scope>NUCLEOTIDE SEQUENCE [LARGE SCALE GENOMIC DNA]</scope>
    <source>
        <strain evidence="1 2">Hf6</strain>
    </source>
</reference>
<protein>
    <recommendedName>
        <fullName evidence="3">Type IV toxin-antitoxin system AbiEi family antitoxin domain-containing protein</fullName>
    </recommendedName>
</protein>
<dbReference type="GeneID" id="85196208"/>
<evidence type="ECO:0008006" key="3">
    <source>
        <dbReference type="Google" id="ProtNLM"/>
    </source>
</evidence>
<organism evidence="1 2">
    <name type="scientific">Methanimicrococcus hongohii</name>
    <dbReference type="NCBI Taxonomy" id="3028295"/>
    <lineage>
        <taxon>Archaea</taxon>
        <taxon>Methanobacteriati</taxon>
        <taxon>Methanobacteriota</taxon>
        <taxon>Stenosarchaea group</taxon>
        <taxon>Methanomicrobia</taxon>
        <taxon>Methanosarcinales</taxon>
        <taxon>Methanosarcinaceae</taxon>
        <taxon>Methanimicrococcus</taxon>
    </lineage>
</organism>
<dbReference type="KEGG" id="mehf:MmiHf6_16010"/>
<accession>A0AA96VA51</accession>
<dbReference type="EMBL" id="CP131059">
    <property type="protein sequence ID" value="WNY24271.1"/>
    <property type="molecule type" value="Genomic_DNA"/>
</dbReference>
<dbReference type="Proteomes" id="UP001302978">
    <property type="component" value="Chromosome"/>
</dbReference>
<proteinExistence type="predicted"/>
<keyword evidence="2" id="KW-1185">Reference proteome</keyword>
<dbReference type="Pfam" id="PF19570">
    <property type="entry name" value="DUF6088"/>
    <property type="match status" value="1"/>
</dbReference>